<reference evidence="1" key="2">
    <citation type="submission" date="2021-04" db="EMBL/GenBank/DDBJ databases">
        <authorList>
            <person name="Gilroy R."/>
        </authorList>
    </citation>
    <scope>NUCLEOTIDE SEQUENCE</scope>
    <source>
        <strain evidence="1">ChiSjej2B20-11307</strain>
    </source>
</reference>
<reference evidence="1" key="1">
    <citation type="journal article" date="2021" name="PeerJ">
        <title>Extensive microbial diversity within the chicken gut microbiome revealed by metagenomics and culture.</title>
        <authorList>
            <person name="Gilroy R."/>
            <person name="Ravi A."/>
            <person name="Getino M."/>
            <person name="Pursley I."/>
            <person name="Horton D.L."/>
            <person name="Alikhan N.F."/>
            <person name="Baker D."/>
            <person name="Gharbi K."/>
            <person name="Hall N."/>
            <person name="Watson M."/>
            <person name="Adriaenssens E.M."/>
            <person name="Foster-Nyarko E."/>
            <person name="Jarju S."/>
            <person name="Secka A."/>
            <person name="Antonio M."/>
            <person name="Oren A."/>
            <person name="Chaudhuri R.R."/>
            <person name="La Ragione R."/>
            <person name="Hildebrand F."/>
            <person name="Pallen M.J."/>
        </authorList>
    </citation>
    <scope>NUCLEOTIDE SEQUENCE</scope>
    <source>
        <strain evidence="1">ChiSjej2B20-11307</strain>
    </source>
</reference>
<dbReference type="EMBL" id="DXAK01000012">
    <property type="protein sequence ID" value="HJA06115.1"/>
    <property type="molecule type" value="Genomic_DNA"/>
</dbReference>
<accession>A0A9D2H9Q9</accession>
<proteinExistence type="predicted"/>
<sequence length="66" mass="7534">MEPLPRAAFPGRMTWKMRLFHNVEVYETPVVKSSSRGIRGIALPSFCMGLIFDYGMALQQELDETL</sequence>
<organism evidence="1 2">
    <name type="scientific">Candidatus Mediterraneibacter pullicola</name>
    <dbReference type="NCBI Taxonomy" id="2838682"/>
    <lineage>
        <taxon>Bacteria</taxon>
        <taxon>Bacillati</taxon>
        <taxon>Bacillota</taxon>
        <taxon>Clostridia</taxon>
        <taxon>Lachnospirales</taxon>
        <taxon>Lachnospiraceae</taxon>
        <taxon>Mediterraneibacter</taxon>
    </lineage>
</organism>
<dbReference type="Proteomes" id="UP000824223">
    <property type="component" value="Unassembled WGS sequence"/>
</dbReference>
<dbReference type="AlphaFoldDB" id="A0A9D2H9Q9"/>
<comment type="caution">
    <text evidence="1">The sequence shown here is derived from an EMBL/GenBank/DDBJ whole genome shotgun (WGS) entry which is preliminary data.</text>
</comment>
<evidence type="ECO:0000313" key="1">
    <source>
        <dbReference type="EMBL" id="HJA06115.1"/>
    </source>
</evidence>
<protein>
    <submittedName>
        <fullName evidence="1">Uncharacterized protein</fullName>
    </submittedName>
</protein>
<name>A0A9D2H9Q9_9FIRM</name>
<gene>
    <name evidence="1" type="ORF">H9798_03055</name>
</gene>
<evidence type="ECO:0000313" key="2">
    <source>
        <dbReference type="Proteomes" id="UP000824223"/>
    </source>
</evidence>